<dbReference type="EMBL" id="ABYH01000351">
    <property type="protein sequence ID" value="EEC95342.1"/>
    <property type="molecule type" value="Genomic_DNA"/>
</dbReference>
<protein>
    <submittedName>
        <fullName evidence="2">Uncharacterized protein</fullName>
    </submittedName>
</protein>
<accession>B7BE61</accession>
<dbReference type="AlphaFoldDB" id="B7BE61"/>
<keyword evidence="1" id="KW-1133">Transmembrane helix</keyword>
<gene>
    <name evidence="2" type="ORF">PRABACTJOHN_03338</name>
</gene>
<reference evidence="2 3" key="2">
    <citation type="submission" date="2008-10" db="EMBL/GenBank/DDBJ databases">
        <authorList>
            <person name="Fulton L."/>
            <person name="Clifton S."/>
            <person name="Fulton B."/>
            <person name="Xu J."/>
            <person name="Minx P."/>
            <person name="Pepin K.H."/>
            <person name="Johnson M."/>
            <person name="Bhonagiri V."/>
            <person name="Nash W.E."/>
            <person name="Mardis E.R."/>
            <person name="Wilson R.K."/>
        </authorList>
    </citation>
    <scope>NUCLEOTIDE SEQUENCE [LARGE SCALE GENOMIC DNA]</scope>
    <source>
        <strain evidence="2 3">DSM 18315</strain>
    </source>
</reference>
<dbReference type="STRING" id="537006.PRABACTJOHN_03338"/>
<evidence type="ECO:0000313" key="2">
    <source>
        <dbReference type="EMBL" id="EEC95342.1"/>
    </source>
</evidence>
<dbReference type="Proteomes" id="UP000005510">
    <property type="component" value="Unassembled WGS sequence"/>
</dbReference>
<dbReference type="HOGENOM" id="CLU_3120797_0_0_10"/>
<proteinExistence type="predicted"/>
<keyword evidence="1" id="KW-0472">Membrane</keyword>
<comment type="caution">
    <text evidence="2">The sequence shown here is derived from an EMBL/GenBank/DDBJ whole genome shotgun (WGS) entry which is preliminary data.</text>
</comment>
<reference evidence="2 3" key="1">
    <citation type="submission" date="2008-10" db="EMBL/GenBank/DDBJ databases">
        <title>Draft genome sequence of Parabacteroides johnsonii (DSM 18315).</title>
        <authorList>
            <person name="Sudarsanam P."/>
            <person name="Ley R."/>
            <person name="Guruge J."/>
            <person name="Turnbaugh P.J."/>
            <person name="Mahowald M."/>
            <person name="Liep D."/>
            <person name="Gordon J."/>
        </authorList>
    </citation>
    <scope>NUCLEOTIDE SEQUENCE [LARGE SCALE GENOMIC DNA]</scope>
    <source>
        <strain evidence="2 3">DSM 18315</strain>
    </source>
</reference>
<organism evidence="2 3">
    <name type="scientific">Parabacteroides johnsonii DSM 18315</name>
    <dbReference type="NCBI Taxonomy" id="537006"/>
    <lineage>
        <taxon>Bacteria</taxon>
        <taxon>Pseudomonadati</taxon>
        <taxon>Bacteroidota</taxon>
        <taxon>Bacteroidia</taxon>
        <taxon>Bacteroidales</taxon>
        <taxon>Tannerellaceae</taxon>
        <taxon>Parabacteroides</taxon>
    </lineage>
</organism>
<keyword evidence="1" id="KW-0812">Transmembrane</keyword>
<feature type="transmembrane region" description="Helical" evidence="1">
    <location>
        <begin position="20"/>
        <end position="45"/>
    </location>
</feature>
<evidence type="ECO:0000256" key="1">
    <source>
        <dbReference type="SAM" id="Phobius"/>
    </source>
</evidence>
<sequence>MIVNLYKGEGTSENCLHPQHFAFIFLIRAESGIISLNLFVFDLLLKVKAL</sequence>
<name>B7BE61_9BACT</name>
<evidence type="ECO:0000313" key="3">
    <source>
        <dbReference type="Proteomes" id="UP000005510"/>
    </source>
</evidence>